<evidence type="ECO:0000313" key="8">
    <source>
        <dbReference type="Proteomes" id="UP000460298"/>
    </source>
</evidence>
<dbReference type="PANTHER" id="PTHR11061:SF30">
    <property type="entry name" value="TRNA (URACIL(54)-C(5))-METHYLTRANSFERASE"/>
    <property type="match status" value="1"/>
</dbReference>
<dbReference type="Gene3D" id="2.40.50.140">
    <property type="entry name" value="Nucleic acid-binding proteins"/>
    <property type="match status" value="1"/>
</dbReference>
<feature type="active site" evidence="5">
    <location>
        <position position="338"/>
    </location>
</feature>
<gene>
    <name evidence="7" type="ORF">F9K24_01635</name>
</gene>
<accession>A0A833H4X0</accession>
<dbReference type="Pfam" id="PF05958">
    <property type="entry name" value="tRNA_U5-meth_tr"/>
    <property type="match status" value="1"/>
</dbReference>
<dbReference type="SUPFAM" id="SSF53335">
    <property type="entry name" value="S-adenosyl-L-methionine-dependent methyltransferases"/>
    <property type="match status" value="1"/>
</dbReference>
<dbReference type="Proteomes" id="UP000460298">
    <property type="component" value="Unassembled WGS sequence"/>
</dbReference>
<organism evidence="7 8">
    <name type="scientific">Leptonema illini</name>
    <dbReference type="NCBI Taxonomy" id="183"/>
    <lineage>
        <taxon>Bacteria</taxon>
        <taxon>Pseudomonadati</taxon>
        <taxon>Spirochaetota</taxon>
        <taxon>Spirochaetia</taxon>
        <taxon>Leptospirales</taxon>
        <taxon>Leptospiraceae</taxon>
        <taxon>Leptonema</taxon>
    </lineage>
</organism>
<feature type="binding site" evidence="4">
    <location>
        <position position="311"/>
    </location>
    <ligand>
        <name>S-adenosyl-L-methionine</name>
        <dbReference type="ChEBI" id="CHEBI:59789"/>
    </ligand>
</feature>
<evidence type="ECO:0000256" key="1">
    <source>
        <dbReference type="ARBA" id="ARBA00022603"/>
    </source>
</evidence>
<dbReference type="InterPro" id="IPR012340">
    <property type="entry name" value="NA-bd_OB-fold"/>
</dbReference>
<evidence type="ECO:0000256" key="3">
    <source>
        <dbReference type="ARBA" id="ARBA00022691"/>
    </source>
</evidence>
<dbReference type="Gene3D" id="3.40.50.150">
    <property type="entry name" value="Vaccinia Virus protein VP39"/>
    <property type="match status" value="2"/>
</dbReference>
<dbReference type="SUPFAM" id="SSF50249">
    <property type="entry name" value="Nucleic acid-binding proteins"/>
    <property type="match status" value="1"/>
</dbReference>
<dbReference type="InterPro" id="IPR002792">
    <property type="entry name" value="TRAM_dom"/>
</dbReference>
<comment type="similarity">
    <text evidence="4">Belongs to the class I-like SAM-binding methyltransferase superfamily. RNA M5U methyltransferase family.</text>
</comment>
<keyword evidence="2 4" id="KW-0808">Transferase</keyword>
<keyword evidence="3 4" id="KW-0949">S-adenosyl-L-methionine</keyword>
<evidence type="ECO:0000256" key="4">
    <source>
        <dbReference type="PROSITE-ProRule" id="PRU01024"/>
    </source>
</evidence>
<dbReference type="InterPro" id="IPR029063">
    <property type="entry name" value="SAM-dependent_MTases_sf"/>
</dbReference>
<dbReference type="PANTHER" id="PTHR11061">
    <property type="entry name" value="RNA M5U METHYLTRANSFERASE"/>
    <property type="match status" value="1"/>
</dbReference>
<evidence type="ECO:0000259" key="6">
    <source>
        <dbReference type="PROSITE" id="PS50926"/>
    </source>
</evidence>
<dbReference type="PROSITE" id="PS51687">
    <property type="entry name" value="SAM_MT_RNA_M5U"/>
    <property type="match status" value="1"/>
</dbReference>
<dbReference type="AlphaFoldDB" id="A0A833H4X0"/>
<evidence type="ECO:0000313" key="7">
    <source>
        <dbReference type="EMBL" id="KAB2935456.1"/>
    </source>
</evidence>
<dbReference type="GO" id="GO:0070041">
    <property type="term" value="F:rRNA (uridine-C5-)-methyltransferase activity"/>
    <property type="evidence" value="ECO:0007669"/>
    <property type="project" value="TreeGrafter"/>
</dbReference>
<keyword evidence="1 4" id="KW-0489">Methyltransferase</keyword>
<dbReference type="PROSITE" id="PS01230">
    <property type="entry name" value="TRMA_1"/>
    <property type="match status" value="1"/>
</dbReference>
<dbReference type="EMBL" id="WBUI01000001">
    <property type="protein sequence ID" value="KAB2935456.1"/>
    <property type="molecule type" value="Genomic_DNA"/>
</dbReference>
<dbReference type="PROSITE" id="PS50926">
    <property type="entry name" value="TRAM"/>
    <property type="match status" value="1"/>
</dbReference>
<reference evidence="7 8" key="1">
    <citation type="submission" date="2019-10" db="EMBL/GenBank/DDBJ databases">
        <title>Extracellular Electron Transfer in a Candidatus Methanoperedens spp. Enrichment Culture.</title>
        <authorList>
            <person name="Berger S."/>
            <person name="Rangel Shaw D."/>
            <person name="Berben T."/>
            <person name="In 'T Zandt M."/>
            <person name="Frank J."/>
            <person name="Reimann J."/>
            <person name="Jetten M.S.M."/>
            <person name="Welte C.U."/>
        </authorList>
    </citation>
    <scope>NUCLEOTIDE SEQUENCE [LARGE SCALE GENOMIC DNA]</scope>
    <source>
        <strain evidence="7">SB12</strain>
    </source>
</reference>
<feature type="active site" description="Nucleophile" evidence="4">
    <location>
        <position position="338"/>
    </location>
</feature>
<feature type="domain" description="TRAM" evidence="6">
    <location>
        <begin position="1"/>
        <end position="58"/>
    </location>
</feature>
<evidence type="ECO:0000256" key="2">
    <source>
        <dbReference type="ARBA" id="ARBA00022679"/>
    </source>
</evidence>
<evidence type="ECO:0000256" key="5">
    <source>
        <dbReference type="PROSITE-ProRule" id="PRU10015"/>
    </source>
</evidence>
<sequence length="380" mass="42925">MPSSDSITIRPEKFVQGGLTLAHHEGQAVFVHGALPGELVQAEIRRERSGHRFAVVTDVLEPSAERKPPDCSIFPQCGGCSFRHIDYAKEIEIKRELLREHRHLEPELERLEFFTADPDGYRHHARLHRTDATVGFFALWTEELIQLPESGCLQLAPELNAALLATKPPASEFSLYLTTDRQVIESSEKNKEIDFKLQTPDRSFSWPYRPGLFFQANRFLIGPWLAYIDDLLAGSPRNALELFCGSGLIGGYVRKNLRSYTGVESYGASLEQARLNFKRSGLEGRFLLRDLYQKKGIAGLGDMRSDLWIVNPPRAGMKEPLCHEANRSKISEMIYSSCNPQTLNRDIGLLKKGGFTVAGLAAFDFFPRTPHMEMVVHLKR</sequence>
<feature type="binding site" evidence="4">
    <location>
        <position position="264"/>
    </location>
    <ligand>
        <name>S-adenosyl-L-methionine</name>
        <dbReference type="ChEBI" id="CHEBI:59789"/>
    </ligand>
</feature>
<dbReference type="InterPro" id="IPR010280">
    <property type="entry name" value="U5_MeTrfase_fam"/>
</dbReference>
<feature type="binding site" evidence="4">
    <location>
        <position position="215"/>
    </location>
    <ligand>
        <name>S-adenosyl-L-methionine</name>
        <dbReference type="ChEBI" id="CHEBI:59789"/>
    </ligand>
</feature>
<dbReference type="InterPro" id="IPR030390">
    <property type="entry name" value="MeTrfase_TrmA_AS"/>
</dbReference>
<protein>
    <submittedName>
        <fullName evidence="7">Class I SAM-dependent RNA methyltransferase</fullName>
    </submittedName>
</protein>
<comment type="caution">
    <text evidence="7">The sequence shown here is derived from an EMBL/GenBank/DDBJ whole genome shotgun (WGS) entry which is preliminary data.</text>
</comment>
<proteinExistence type="inferred from homology"/>
<feature type="binding site" evidence="4">
    <location>
        <position position="243"/>
    </location>
    <ligand>
        <name>S-adenosyl-L-methionine</name>
        <dbReference type="ChEBI" id="CHEBI:59789"/>
    </ligand>
</feature>
<dbReference type="GO" id="GO:0070475">
    <property type="term" value="P:rRNA base methylation"/>
    <property type="evidence" value="ECO:0007669"/>
    <property type="project" value="TreeGrafter"/>
</dbReference>
<name>A0A833H4X0_9LEPT</name>